<feature type="region of interest" description="Disordered" evidence="13">
    <location>
        <begin position="134"/>
        <end position="176"/>
    </location>
</feature>
<dbReference type="GO" id="GO:0005634">
    <property type="term" value="C:nucleus"/>
    <property type="evidence" value="ECO:0007669"/>
    <property type="project" value="UniProtKB-SubCell"/>
</dbReference>
<evidence type="ECO:0000313" key="15">
    <source>
        <dbReference type="EMBL" id="KAJ1147816.1"/>
    </source>
</evidence>
<evidence type="ECO:0000256" key="11">
    <source>
        <dbReference type="ARBA" id="ARBA00030126"/>
    </source>
</evidence>
<comment type="function">
    <text evidence="12">Transposase-derived protein that may have nuclease activity. Does not have transposase activity.</text>
</comment>
<evidence type="ECO:0000256" key="10">
    <source>
        <dbReference type="ARBA" id="ARBA00023242"/>
    </source>
</evidence>
<dbReference type="EMBL" id="JANPWB010000009">
    <property type="protein sequence ID" value="KAJ1147816.1"/>
    <property type="molecule type" value="Genomic_DNA"/>
</dbReference>
<evidence type="ECO:0000256" key="4">
    <source>
        <dbReference type="ARBA" id="ARBA00006958"/>
    </source>
</evidence>
<proteinExistence type="inferred from homology"/>
<comment type="similarity">
    <text evidence="4">Belongs to the HARBI1 family.</text>
</comment>
<gene>
    <name evidence="15" type="ORF">NDU88_000671</name>
</gene>
<evidence type="ECO:0000256" key="6">
    <source>
        <dbReference type="ARBA" id="ARBA00022490"/>
    </source>
</evidence>
<evidence type="ECO:0000256" key="5">
    <source>
        <dbReference type="ARBA" id="ARBA00015519"/>
    </source>
</evidence>
<evidence type="ECO:0000256" key="8">
    <source>
        <dbReference type="ARBA" id="ARBA00022723"/>
    </source>
</evidence>
<dbReference type="Proteomes" id="UP001066276">
    <property type="component" value="Chromosome 5"/>
</dbReference>
<dbReference type="PANTHER" id="PTHR22930:SF227">
    <property type="entry name" value="DDE TNP4 DOMAIN-CONTAINING PROTEIN"/>
    <property type="match status" value="1"/>
</dbReference>
<dbReference type="GO" id="GO:0046872">
    <property type="term" value="F:metal ion binding"/>
    <property type="evidence" value="ECO:0007669"/>
    <property type="project" value="UniProtKB-KW"/>
</dbReference>
<dbReference type="InterPro" id="IPR045249">
    <property type="entry name" value="HARBI1-like"/>
</dbReference>
<dbReference type="GO" id="GO:0004518">
    <property type="term" value="F:nuclease activity"/>
    <property type="evidence" value="ECO:0007669"/>
    <property type="project" value="UniProtKB-KW"/>
</dbReference>
<evidence type="ECO:0000256" key="3">
    <source>
        <dbReference type="ARBA" id="ARBA00004496"/>
    </source>
</evidence>
<dbReference type="GO" id="GO:0005737">
    <property type="term" value="C:cytoplasm"/>
    <property type="evidence" value="ECO:0007669"/>
    <property type="project" value="UniProtKB-SubCell"/>
</dbReference>
<feature type="compositionally biased region" description="Basic and acidic residues" evidence="13">
    <location>
        <begin position="164"/>
        <end position="176"/>
    </location>
</feature>
<accession>A0AAV7R4U2</accession>
<keyword evidence="10" id="KW-0539">Nucleus</keyword>
<dbReference type="PRINTS" id="PR02086">
    <property type="entry name" value="PUTNUCHARBI1"/>
</dbReference>
<comment type="cofactor">
    <cofactor evidence="1">
        <name>a divalent metal cation</name>
        <dbReference type="ChEBI" id="CHEBI:60240"/>
    </cofactor>
</comment>
<evidence type="ECO:0000256" key="1">
    <source>
        <dbReference type="ARBA" id="ARBA00001968"/>
    </source>
</evidence>
<name>A0AAV7R4U2_PLEWA</name>
<evidence type="ECO:0000259" key="14">
    <source>
        <dbReference type="Pfam" id="PF13359"/>
    </source>
</evidence>
<keyword evidence="8" id="KW-0479">Metal-binding</keyword>
<protein>
    <recommendedName>
        <fullName evidence="5">Putative nuclease HARBI1</fullName>
    </recommendedName>
    <alternativeName>
        <fullName evidence="11">Harbinger transposase-derived nuclease</fullName>
    </alternativeName>
</protein>
<organism evidence="15 16">
    <name type="scientific">Pleurodeles waltl</name>
    <name type="common">Iberian ribbed newt</name>
    <dbReference type="NCBI Taxonomy" id="8319"/>
    <lineage>
        <taxon>Eukaryota</taxon>
        <taxon>Metazoa</taxon>
        <taxon>Chordata</taxon>
        <taxon>Craniata</taxon>
        <taxon>Vertebrata</taxon>
        <taxon>Euteleostomi</taxon>
        <taxon>Amphibia</taxon>
        <taxon>Batrachia</taxon>
        <taxon>Caudata</taxon>
        <taxon>Salamandroidea</taxon>
        <taxon>Salamandridae</taxon>
        <taxon>Pleurodelinae</taxon>
        <taxon>Pleurodeles</taxon>
    </lineage>
</organism>
<feature type="compositionally biased region" description="Acidic residues" evidence="13">
    <location>
        <begin position="140"/>
        <end position="149"/>
    </location>
</feature>
<keyword evidence="6" id="KW-0963">Cytoplasm</keyword>
<comment type="caution">
    <text evidence="15">The sequence shown here is derived from an EMBL/GenBank/DDBJ whole genome shotgun (WGS) entry which is preliminary data.</text>
</comment>
<keyword evidence="7" id="KW-0540">Nuclease</keyword>
<evidence type="ECO:0000313" key="16">
    <source>
        <dbReference type="Proteomes" id="UP001066276"/>
    </source>
</evidence>
<reference evidence="15" key="1">
    <citation type="journal article" date="2022" name="bioRxiv">
        <title>Sequencing and chromosome-scale assembly of the giantPleurodeles waltlgenome.</title>
        <authorList>
            <person name="Brown T."/>
            <person name="Elewa A."/>
            <person name="Iarovenko S."/>
            <person name="Subramanian E."/>
            <person name="Araus A.J."/>
            <person name="Petzold A."/>
            <person name="Susuki M."/>
            <person name="Suzuki K.-i.T."/>
            <person name="Hayashi T."/>
            <person name="Toyoda A."/>
            <person name="Oliveira C."/>
            <person name="Osipova E."/>
            <person name="Leigh N.D."/>
            <person name="Simon A."/>
            <person name="Yun M.H."/>
        </authorList>
    </citation>
    <scope>NUCLEOTIDE SEQUENCE</scope>
    <source>
        <strain evidence="15">20211129_DDA</strain>
        <tissue evidence="15">Liver</tissue>
    </source>
</reference>
<dbReference type="InterPro" id="IPR026103">
    <property type="entry name" value="HARBI1_animal"/>
</dbReference>
<sequence>MNIQVICNGSYIITDLIARYPGSTHDSYIFHQSGIHTRLLAGEFGEGYLLGDSAYTVRTYMTTPYLNPATPAERRFDSAHRASRNVVERTFGLLKSRFRCIHKSGGALQYSPETTCKIVATCAILHNIATTRGIPKELTEPDSDEDDDPIPPLHPADRTSAAESRQRRADITKNHF</sequence>
<evidence type="ECO:0000256" key="7">
    <source>
        <dbReference type="ARBA" id="ARBA00022722"/>
    </source>
</evidence>
<feature type="domain" description="DDE Tnp4" evidence="14">
    <location>
        <begin position="1"/>
        <end position="127"/>
    </location>
</feature>
<dbReference type="AlphaFoldDB" id="A0AAV7R4U2"/>
<comment type="subcellular location">
    <subcellularLocation>
        <location evidence="3">Cytoplasm</location>
    </subcellularLocation>
    <subcellularLocation>
        <location evidence="2">Nucleus</location>
    </subcellularLocation>
</comment>
<dbReference type="Pfam" id="PF13359">
    <property type="entry name" value="DDE_Tnp_4"/>
    <property type="match status" value="1"/>
</dbReference>
<evidence type="ECO:0000256" key="2">
    <source>
        <dbReference type="ARBA" id="ARBA00004123"/>
    </source>
</evidence>
<keyword evidence="9" id="KW-0378">Hydrolase</keyword>
<evidence type="ECO:0000256" key="13">
    <source>
        <dbReference type="SAM" id="MobiDB-lite"/>
    </source>
</evidence>
<dbReference type="PANTHER" id="PTHR22930">
    <property type="match status" value="1"/>
</dbReference>
<dbReference type="GO" id="GO:0016787">
    <property type="term" value="F:hydrolase activity"/>
    <property type="evidence" value="ECO:0007669"/>
    <property type="project" value="UniProtKB-KW"/>
</dbReference>
<evidence type="ECO:0000256" key="9">
    <source>
        <dbReference type="ARBA" id="ARBA00022801"/>
    </source>
</evidence>
<evidence type="ECO:0000256" key="12">
    <source>
        <dbReference type="ARBA" id="ARBA00045850"/>
    </source>
</evidence>
<keyword evidence="16" id="KW-1185">Reference proteome</keyword>
<dbReference type="InterPro" id="IPR027806">
    <property type="entry name" value="HARBI1_dom"/>
</dbReference>